<keyword evidence="2" id="KW-1133">Transmembrane helix</keyword>
<dbReference type="AlphaFoldDB" id="A0A8J3LQH7"/>
<feature type="transmembrane region" description="Helical" evidence="2">
    <location>
        <begin position="105"/>
        <end position="127"/>
    </location>
</feature>
<organism evidence="3 4">
    <name type="scientific">Planosporangium flavigriseum</name>
    <dbReference type="NCBI Taxonomy" id="373681"/>
    <lineage>
        <taxon>Bacteria</taxon>
        <taxon>Bacillati</taxon>
        <taxon>Actinomycetota</taxon>
        <taxon>Actinomycetes</taxon>
        <taxon>Micromonosporales</taxon>
        <taxon>Micromonosporaceae</taxon>
        <taxon>Planosporangium</taxon>
    </lineage>
</organism>
<evidence type="ECO:0008006" key="5">
    <source>
        <dbReference type="Google" id="ProtNLM"/>
    </source>
</evidence>
<dbReference type="InterPro" id="IPR049713">
    <property type="entry name" value="Pr6Pr-like"/>
</dbReference>
<keyword evidence="2" id="KW-0812">Transmembrane</keyword>
<evidence type="ECO:0000256" key="2">
    <source>
        <dbReference type="SAM" id="Phobius"/>
    </source>
</evidence>
<comment type="caution">
    <text evidence="3">The sequence shown here is derived from an EMBL/GenBank/DDBJ whole genome shotgun (WGS) entry which is preliminary data.</text>
</comment>
<feature type="transmembrane region" description="Helical" evidence="2">
    <location>
        <begin position="34"/>
        <end position="53"/>
    </location>
</feature>
<feature type="transmembrane region" description="Helical" evidence="2">
    <location>
        <begin position="73"/>
        <end position="93"/>
    </location>
</feature>
<accession>A0A8J3LQH7</accession>
<dbReference type="NCBIfam" id="NF038065">
    <property type="entry name" value="Pr6Pr"/>
    <property type="match status" value="1"/>
</dbReference>
<dbReference type="Proteomes" id="UP000653674">
    <property type="component" value="Unassembled WGS sequence"/>
</dbReference>
<reference evidence="3" key="1">
    <citation type="submission" date="2021-01" db="EMBL/GenBank/DDBJ databases">
        <title>Whole genome shotgun sequence of Planosporangium flavigriseum NBRC 105377.</title>
        <authorList>
            <person name="Komaki H."/>
            <person name="Tamura T."/>
        </authorList>
    </citation>
    <scope>NUCLEOTIDE SEQUENCE</scope>
    <source>
        <strain evidence="3">NBRC 105377</strain>
    </source>
</reference>
<sequence>MTRPARDGRAAERGTWGIAVLDRLAAMSDRWARVWFGSTALVASAAVTLQLIMSASHAHGHFTSAGGRVINQLCYFTIESNVLIAVTTALLAIRLTRTSPVFGVFRVAGVVGIAITALVYHTVLAGLAHLTGWWVVTDALLHTVVPAMAILGWLLFGPRRAASWRLTALSLVYPVGYLVITLIRGALVGWYPYPFVDVDQLGYPGVLLNALMMAVLFIVVAAAVTGVDGWLYRRGGLPDRGPAADALDLRGAVGAEVPGGTAPSGARRRAPDGGSPIT</sequence>
<keyword evidence="4" id="KW-1185">Reference proteome</keyword>
<dbReference type="EMBL" id="BONU01000022">
    <property type="protein sequence ID" value="GIG74788.1"/>
    <property type="molecule type" value="Genomic_DNA"/>
</dbReference>
<feature type="transmembrane region" description="Helical" evidence="2">
    <location>
        <begin position="133"/>
        <end position="156"/>
    </location>
</feature>
<feature type="region of interest" description="Disordered" evidence="1">
    <location>
        <begin position="255"/>
        <end position="278"/>
    </location>
</feature>
<keyword evidence="2" id="KW-0472">Membrane</keyword>
<feature type="transmembrane region" description="Helical" evidence="2">
    <location>
        <begin position="211"/>
        <end position="232"/>
    </location>
</feature>
<evidence type="ECO:0000313" key="4">
    <source>
        <dbReference type="Proteomes" id="UP000653674"/>
    </source>
</evidence>
<gene>
    <name evidence="3" type="ORF">Pfl04_31920</name>
</gene>
<evidence type="ECO:0000313" key="3">
    <source>
        <dbReference type="EMBL" id="GIG74788.1"/>
    </source>
</evidence>
<feature type="transmembrane region" description="Helical" evidence="2">
    <location>
        <begin position="168"/>
        <end position="191"/>
    </location>
</feature>
<evidence type="ECO:0000256" key="1">
    <source>
        <dbReference type="SAM" id="MobiDB-lite"/>
    </source>
</evidence>
<proteinExistence type="predicted"/>
<name>A0A8J3LQH7_9ACTN</name>
<protein>
    <recommendedName>
        <fullName evidence="5">FAR-17a/AIG1-like protein</fullName>
    </recommendedName>
</protein>